<protein>
    <recommendedName>
        <fullName evidence="4">Protein NBA1</fullName>
    </recommendedName>
</protein>
<feature type="region of interest" description="Disordered" evidence="1">
    <location>
        <begin position="1"/>
        <end position="26"/>
    </location>
</feature>
<evidence type="ECO:0000313" key="3">
    <source>
        <dbReference type="Proteomes" id="UP000449547"/>
    </source>
</evidence>
<evidence type="ECO:0008006" key="4">
    <source>
        <dbReference type="Google" id="ProtNLM"/>
    </source>
</evidence>
<feature type="compositionally biased region" description="Basic and acidic residues" evidence="1">
    <location>
        <begin position="273"/>
        <end position="286"/>
    </location>
</feature>
<proteinExistence type="predicted"/>
<comment type="caution">
    <text evidence="2">The sequence shown here is derived from an EMBL/GenBank/DDBJ whole genome shotgun (WGS) entry which is preliminary data.</text>
</comment>
<dbReference type="OrthoDB" id="4067583at2759"/>
<evidence type="ECO:0000256" key="1">
    <source>
        <dbReference type="SAM" id="MobiDB-lite"/>
    </source>
</evidence>
<keyword evidence="3" id="KW-1185">Reference proteome</keyword>
<feature type="compositionally biased region" description="Basic and acidic residues" evidence="1">
    <location>
        <begin position="87"/>
        <end position="97"/>
    </location>
</feature>
<feature type="compositionally biased region" description="Low complexity" evidence="1">
    <location>
        <begin position="137"/>
        <end position="153"/>
    </location>
</feature>
<feature type="compositionally biased region" description="Polar residues" evidence="1">
    <location>
        <begin position="65"/>
        <end position="75"/>
    </location>
</feature>
<dbReference type="EMBL" id="SWFT01000050">
    <property type="protein sequence ID" value="KAA8905242.1"/>
    <property type="molecule type" value="Genomic_DNA"/>
</dbReference>
<gene>
    <name evidence="2" type="ORF">DIURU_001670</name>
</gene>
<accession>A0A642UTS9</accession>
<sequence length="481" mass="53011">MEDDPHQYRHSPRRNPDQSSDNFAAPQYAAGKVHSFVSNYSEYSGKIDTVDDMAISVVVPKNLSDQGSIAGSEVSSVAGPAPLDVQRGNHDSSREADYSYSTNLGGTVPPRSPRRPRSEISQAYSSDLAYELDRFQGSQGAPPASSTPPSVAGQTRTKGHRRTNTDDMDRGPPPPSHRRTMTEDLDKVMATARAEVESDTPSPRRGKALRSPQRPANVVKTHPQVVSSSTHPQSVNLGRSATDTEATLEHRRQTKHRSVPSTGSLPPRPSAEQVERARDESQRFSKTDSFGIEEITDFSSSNRDEDDNASIDTGGNKDEFVAPPIIPSETSERIQQVSSQTRVKPVTSRTPVPQSRAPQPPVNTAAADADDDDEYYDIGEPVFIHNPKPQRKSTRGKKSKKKNELKPFSYTTLVNLLESVNGTIIGEEFAKLNLPVREKQLIEKIIDSLSRLTSDMVIDEQRYDVGIKRLEKALRALEGFM</sequence>
<feature type="compositionally biased region" description="Polar residues" evidence="1">
    <location>
        <begin position="224"/>
        <end position="245"/>
    </location>
</feature>
<dbReference type="VEuPathDB" id="FungiDB:DIURU_001670"/>
<feature type="compositionally biased region" description="Basic residues" evidence="1">
    <location>
        <begin position="388"/>
        <end position="403"/>
    </location>
</feature>
<evidence type="ECO:0000313" key="2">
    <source>
        <dbReference type="EMBL" id="KAA8905242.1"/>
    </source>
</evidence>
<dbReference type="RefSeq" id="XP_034013628.1">
    <property type="nucleotide sequence ID" value="XM_034154239.1"/>
</dbReference>
<dbReference type="AlphaFoldDB" id="A0A642UTS9"/>
<name>A0A642UTS9_DIURU</name>
<dbReference type="Proteomes" id="UP000449547">
    <property type="component" value="Unassembled WGS sequence"/>
</dbReference>
<dbReference type="OMA" id="EYYDIGE"/>
<feature type="region of interest" description="Disordered" evidence="1">
    <location>
        <begin position="65"/>
        <end position="403"/>
    </location>
</feature>
<feature type="compositionally biased region" description="Acidic residues" evidence="1">
    <location>
        <begin position="368"/>
        <end position="377"/>
    </location>
</feature>
<dbReference type="GeneID" id="54780323"/>
<reference evidence="2 3" key="1">
    <citation type="submission" date="2019-07" db="EMBL/GenBank/DDBJ databases">
        <title>Genome assembly of two rare yeast pathogens: Diutina rugosa and Trichomonascus ciferrii.</title>
        <authorList>
            <person name="Mixao V."/>
            <person name="Saus E."/>
            <person name="Hansen A."/>
            <person name="Lass-Flor C."/>
            <person name="Gabaldon T."/>
        </authorList>
    </citation>
    <scope>NUCLEOTIDE SEQUENCE [LARGE SCALE GENOMIC DNA]</scope>
    <source>
        <strain evidence="2 3">CBS 613</strain>
    </source>
</reference>
<organism evidence="2 3">
    <name type="scientific">Diutina rugosa</name>
    <name type="common">Yeast</name>
    <name type="synonym">Candida rugosa</name>
    <dbReference type="NCBI Taxonomy" id="5481"/>
    <lineage>
        <taxon>Eukaryota</taxon>
        <taxon>Fungi</taxon>
        <taxon>Dikarya</taxon>
        <taxon>Ascomycota</taxon>
        <taxon>Saccharomycotina</taxon>
        <taxon>Pichiomycetes</taxon>
        <taxon>Debaryomycetaceae</taxon>
        <taxon>Diutina</taxon>
    </lineage>
</organism>
<feature type="compositionally biased region" description="Polar residues" evidence="1">
    <location>
        <begin position="333"/>
        <end position="357"/>
    </location>
</feature>